<evidence type="ECO:0000313" key="2">
    <source>
        <dbReference type="Proteomes" id="UP001172684"/>
    </source>
</evidence>
<keyword evidence="2" id="KW-1185">Reference proteome</keyword>
<proteinExistence type="predicted"/>
<sequence>MNGLPRYEQFFQTGIQHLTVQAIPLQDRYCAICRLPYPEVDAFKDETNLEWLSALTRLVDDVGQTPELKTVDDLDHTDVPNNDPIRINLCGYVFGFHCLKYALTQSALCPLCRKALYREATPQEEAEVQMRTHESLSLRRFLTDTHNWPGVRITVYAGAIAHLLPNKLRRVAARLNIFDIKDQERCPKLENDIWNVVICAVNLMDGLEKTCFQLCITLWERVNLVLRDVVADRRLRLWVRLGIRYVVAEQRILIPTIGADVLEQVSIMEVDMEEEHLVQTIIFSE</sequence>
<comment type="caution">
    <text evidence="1">The sequence shown here is derived from an EMBL/GenBank/DDBJ whole genome shotgun (WGS) entry which is preliminary data.</text>
</comment>
<reference evidence="1" key="1">
    <citation type="submission" date="2022-10" db="EMBL/GenBank/DDBJ databases">
        <title>Culturing micro-colonial fungi from biological soil crusts in the Mojave desert and describing Neophaeococcomyces mojavensis, and introducing the new genera and species Taxawa tesnikishii.</title>
        <authorList>
            <person name="Kurbessoian T."/>
            <person name="Stajich J.E."/>
        </authorList>
    </citation>
    <scope>NUCLEOTIDE SEQUENCE</scope>
    <source>
        <strain evidence="1">TK_1</strain>
    </source>
</reference>
<dbReference type="Proteomes" id="UP001172684">
    <property type="component" value="Unassembled WGS sequence"/>
</dbReference>
<evidence type="ECO:0008006" key="3">
    <source>
        <dbReference type="Google" id="ProtNLM"/>
    </source>
</evidence>
<dbReference type="Gene3D" id="3.30.40.10">
    <property type="entry name" value="Zinc/RING finger domain, C3HC4 (zinc finger)"/>
    <property type="match status" value="1"/>
</dbReference>
<evidence type="ECO:0000313" key="1">
    <source>
        <dbReference type="EMBL" id="KAJ9656850.1"/>
    </source>
</evidence>
<protein>
    <recommendedName>
        <fullName evidence="3">RING-type domain-containing protein</fullName>
    </recommendedName>
</protein>
<dbReference type="EMBL" id="JAPDRL010000115">
    <property type="protein sequence ID" value="KAJ9656850.1"/>
    <property type="molecule type" value="Genomic_DNA"/>
</dbReference>
<accession>A0ABQ9NMX7</accession>
<name>A0ABQ9NMX7_9PEZI</name>
<gene>
    <name evidence="1" type="ORF">H2201_008412</name>
</gene>
<dbReference type="InterPro" id="IPR013083">
    <property type="entry name" value="Znf_RING/FYVE/PHD"/>
</dbReference>
<organism evidence="1 2">
    <name type="scientific">Coniosporium apollinis</name>
    <dbReference type="NCBI Taxonomy" id="61459"/>
    <lineage>
        <taxon>Eukaryota</taxon>
        <taxon>Fungi</taxon>
        <taxon>Dikarya</taxon>
        <taxon>Ascomycota</taxon>
        <taxon>Pezizomycotina</taxon>
        <taxon>Dothideomycetes</taxon>
        <taxon>Dothideomycetes incertae sedis</taxon>
        <taxon>Coniosporium</taxon>
    </lineage>
</organism>
<dbReference type="SUPFAM" id="SSF57850">
    <property type="entry name" value="RING/U-box"/>
    <property type="match status" value="1"/>
</dbReference>